<dbReference type="AlphaFoldDB" id="A0AAD3XGX9"/>
<comment type="caution">
    <text evidence="1">The sequence shown here is derived from an EMBL/GenBank/DDBJ whole genome shotgun (WGS) entry which is preliminary data.</text>
</comment>
<proteinExistence type="predicted"/>
<evidence type="ECO:0000313" key="2">
    <source>
        <dbReference type="Proteomes" id="UP001279734"/>
    </source>
</evidence>
<keyword evidence="2" id="KW-1185">Reference proteome</keyword>
<dbReference type="Proteomes" id="UP001279734">
    <property type="component" value="Unassembled WGS sequence"/>
</dbReference>
<evidence type="ECO:0000313" key="1">
    <source>
        <dbReference type="EMBL" id="GMH03961.1"/>
    </source>
</evidence>
<sequence length="126" mass="15025">MTLQREMALKWSKFFGASIFRMRDKSMVDHSRQFLFSKGFSYSLEAVLFGMRSIFLNLCKAFFTSVHVTSTLMMLHQTLKLLERVRFLNWGRVGFFNWVRLLDTKSETVFLPHWSEKLMAVSKFRH</sequence>
<name>A0AAD3XGX9_NEPGR</name>
<organism evidence="1 2">
    <name type="scientific">Nepenthes gracilis</name>
    <name type="common">Slender pitcher plant</name>
    <dbReference type="NCBI Taxonomy" id="150966"/>
    <lineage>
        <taxon>Eukaryota</taxon>
        <taxon>Viridiplantae</taxon>
        <taxon>Streptophyta</taxon>
        <taxon>Embryophyta</taxon>
        <taxon>Tracheophyta</taxon>
        <taxon>Spermatophyta</taxon>
        <taxon>Magnoliopsida</taxon>
        <taxon>eudicotyledons</taxon>
        <taxon>Gunneridae</taxon>
        <taxon>Pentapetalae</taxon>
        <taxon>Caryophyllales</taxon>
        <taxon>Nepenthaceae</taxon>
        <taxon>Nepenthes</taxon>
    </lineage>
</organism>
<accession>A0AAD3XGX9</accession>
<protein>
    <submittedName>
        <fullName evidence="1">Uncharacterized protein</fullName>
    </submittedName>
</protein>
<dbReference type="EMBL" id="BSYO01000004">
    <property type="protein sequence ID" value="GMH03961.1"/>
    <property type="molecule type" value="Genomic_DNA"/>
</dbReference>
<gene>
    <name evidence="1" type="ORF">Nepgr_005800</name>
</gene>
<reference evidence="1" key="1">
    <citation type="submission" date="2023-05" db="EMBL/GenBank/DDBJ databases">
        <title>Nepenthes gracilis genome sequencing.</title>
        <authorList>
            <person name="Fukushima K."/>
        </authorList>
    </citation>
    <scope>NUCLEOTIDE SEQUENCE</scope>
    <source>
        <strain evidence="1">SING2019-196</strain>
    </source>
</reference>